<feature type="compositionally biased region" description="Basic and acidic residues" evidence="1">
    <location>
        <begin position="276"/>
        <end position="285"/>
    </location>
</feature>
<name>A0ABQ9WAR0_SAGOE</name>
<feature type="region of interest" description="Disordered" evidence="1">
    <location>
        <begin position="253"/>
        <end position="285"/>
    </location>
</feature>
<reference evidence="2 3" key="1">
    <citation type="submission" date="2023-05" db="EMBL/GenBank/DDBJ databases">
        <title>B98-5 Cell Line De Novo Hybrid Assembly: An Optical Mapping Approach.</title>
        <authorList>
            <person name="Kananen K."/>
            <person name="Auerbach J.A."/>
            <person name="Kautto E."/>
            <person name="Blachly J.S."/>
        </authorList>
    </citation>
    <scope>NUCLEOTIDE SEQUENCE [LARGE SCALE GENOMIC DNA]</scope>
    <source>
        <strain evidence="2">B95-8</strain>
        <tissue evidence="2">Cell line</tissue>
    </source>
</reference>
<dbReference type="EMBL" id="JASSZA010000001">
    <property type="protein sequence ID" value="KAK2118709.1"/>
    <property type="molecule type" value="Genomic_DNA"/>
</dbReference>
<dbReference type="Proteomes" id="UP001266305">
    <property type="component" value="Unassembled WGS sequence"/>
</dbReference>
<gene>
    <name evidence="2" type="ORF">P7K49_000095</name>
</gene>
<evidence type="ECO:0000256" key="1">
    <source>
        <dbReference type="SAM" id="MobiDB-lite"/>
    </source>
</evidence>
<comment type="caution">
    <text evidence="2">The sequence shown here is derived from an EMBL/GenBank/DDBJ whole genome shotgun (WGS) entry which is preliminary data.</text>
</comment>
<feature type="compositionally biased region" description="Polar residues" evidence="1">
    <location>
        <begin position="253"/>
        <end position="264"/>
    </location>
</feature>
<protein>
    <submittedName>
        <fullName evidence="2">Uncharacterized protein</fullName>
    </submittedName>
</protein>
<accession>A0ABQ9WAR0</accession>
<proteinExistence type="predicted"/>
<keyword evidence="3" id="KW-1185">Reference proteome</keyword>
<evidence type="ECO:0000313" key="2">
    <source>
        <dbReference type="EMBL" id="KAK2118709.1"/>
    </source>
</evidence>
<evidence type="ECO:0000313" key="3">
    <source>
        <dbReference type="Proteomes" id="UP001266305"/>
    </source>
</evidence>
<organism evidence="2 3">
    <name type="scientific">Saguinus oedipus</name>
    <name type="common">Cotton-top tamarin</name>
    <name type="synonym">Oedipomidas oedipus</name>
    <dbReference type="NCBI Taxonomy" id="9490"/>
    <lineage>
        <taxon>Eukaryota</taxon>
        <taxon>Metazoa</taxon>
        <taxon>Chordata</taxon>
        <taxon>Craniata</taxon>
        <taxon>Vertebrata</taxon>
        <taxon>Euteleostomi</taxon>
        <taxon>Mammalia</taxon>
        <taxon>Eutheria</taxon>
        <taxon>Euarchontoglires</taxon>
        <taxon>Primates</taxon>
        <taxon>Haplorrhini</taxon>
        <taxon>Platyrrhini</taxon>
        <taxon>Cebidae</taxon>
        <taxon>Callitrichinae</taxon>
        <taxon>Saguinus</taxon>
    </lineage>
</organism>
<sequence>MTALFSQAVPSSQFITGGAVMVPLPRTSFGGFLLLSSAPHPSFLVQRRGLIASGVLKNKWSILYLLLSLSEDPRRQPSKVGGFAFPALCLSDSLADFGRKQLLQLRKYGGQQQACPAIEGQEYVRANWVLCISESGIIKYSPVRDIGAEEAEAVSSYATLFAQALPRDAHSTPYYYARPQTLPLSYQDRSTQSAQSSGSLGSSGISSIGLCALSGPTPAPQSLLPGQSHQAPGAGDCLRQQLGSRLAWTLTANQPSSQVTTSKGVPNALCRNMTRSRREGDTGGE</sequence>